<dbReference type="Proteomes" id="UP000235786">
    <property type="component" value="Unassembled WGS sequence"/>
</dbReference>
<organism evidence="2 3">
    <name type="scientific">Hyaloscypha variabilis (strain UAMH 11265 / GT02V1 / F)</name>
    <name type="common">Meliniomyces variabilis</name>
    <dbReference type="NCBI Taxonomy" id="1149755"/>
    <lineage>
        <taxon>Eukaryota</taxon>
        <taxon>Fungi</taxon>
        <taxon>Dikarya</taxon>
        <taxon>Ascomycota</taxon>
        <taxon>Pezizomycotina</taxon>
        <taxon>Leotiomycetes</taxon>
        <taxon>Helotiales</taxon>
        <taxon>Hyaloscyphaceae</taxon>
        <taxon>Hyaloscypha</taxon>
        <taxon>Hyaloscypha variabilis</taxon>
    </lineage>
</organism>
<keyword evidence="1" id="KW-1133">Transmembrane helix</keyword>
<gene>
    <name evidence="2" type="ORF">L207DRAFT_137048</name>
</gene>
<feature type="transmembrane region" description="Helical" evidence="1">
    <location>
        <begin position="20"/>
        <end position="40"/>
    </location>
</feature>
<name>A0A2J6R6M7_HYAVF</name>
<evidence type="ECO:0000313" key="2">
    <source>
        <dbReference type="EMBL" id="PMD34172.1"/>
    </source>
</evidence>
<protein>
    <submittedName>
        <fullName evidence="2">Uncharacterized protein</fullName>
    </submittedName>
</protein>
<evidence type="ECO:0000313" key="3">
    <source>
        <dbReference type="Proteomes" id="UP000235786"/>
    </source>
</evidence>
<keyword evidence="3" id="KW-1185">Reference proteome</keyword>
<dbReference type="AlphaFoldDB" id="A0A2J6R6M7"/>
<reference evidence="2 3" key="1">
    <citation type="submission" date="2016-04" db="EMBL/GenBank/DDBJ databases">
        <title>A degradative enzymes factory behind the ericoid mycorrhizal symbiosis.</title>
        <authorList>
            <consortium name="DOE Joint Genome Institute"/>
            <person name="Martino E."/>
            <person name="Morin E."/>
            <person name="Grelet G."/>
            <person name="Kuo A."/>
            <person name="Kohler A."/>
            <person name="Daghino S."/>
            <person name="Barry K."/>
            <person name="Choi C."/>
            <person name="Cichocki N."/>
            <person name="Clum A."/>
            <person name="Copeland A."/>
            <person name="Hainaut M."/>
            <person name="Haridas S."/>
            <person name="Labutti K."/>
            <person name="Lindquist E."/>
            <person name="Lipzen A."/>
            <person name="Khouja H.-R."/>
            <person name="Murat C."/>
            <person name="Ohm R."/>
            <person name="Olson A."/>
            <person name="Spatafora J."/>
            <person name="Veneault-Fourrey C."/>
            <person name="Henrissat B."/>
            <person name="Grigoriev I."/>
            <person name="Martin F."/>
            <person name="Perotto S."/>
        </authorList>
    </citation>
    <scope>NUCLEOTIDE SEQUENCE [LARGE SCALE GENOMIC DNA]</scope>
    <source>
        <strain evidence="2 3">F</strain>
    </source>
</reference>
<keyword evidence="1" id="KW-0812">Transmembrane</keyword>
<dbReference type="EMBL" id="KZ613954">
    <property type="protein sequence ID" value="PMD34172.1"/>
    <property type="molecule type" value="Genomic_DNA"/>
</dbReference>
<accession>A0A2J6R6M7</accession>
<keyword evidence="1" id="KW-0472">Membrane</keyword>
<sequence length="90" mass="9986">MMVLWEEHKLLLLSHAPLVLRIAATVKILLGHAFITYALLETRSRFRSEVGCTPASCTQRSAFATLPALQHLSSESLLANIRYAFSYAPA</sequence>
<evidence type="ECO:0000256" key="1">
    <source>
        <dbReference type="SAM" id="Phobius"/>
    </source>
</evidence>
<proteinExistence type="predicted"/>